<dbReference type="AlphaFoldDB" id="A0A3G8YHE4"/>
<dbReference type="Proteomes" id="UP000276417">
    <property type="component" value="Chromosome 2"/>
</dbReference>
<dbReference type="InterPro" id="IPR052897">
    <property type="entry name" value="Sec-Metab_Biosynth_Hydrolase"/>
</dbReference>
<keyword evidence="1" id="KW-0732">Signal</keyword>
<dbReference type="Gene3D" id="3.40.50.1820">
    <property type="entry name" value="alpha/beta hydrolase"/>
    <property type="match status" value="1"/>
</dbReference>
<dbReference type="InterPro" id="IPR000073">
    <property type="entry name" value="AB_hydrolase_1"/>
</dbReference>
<gene>
    <name evidence="3" type="ORF">EHF33_16085</name>
</gene>
<feature type="domain" description="AB hydrolase-1" evidence="2">
    <location>
        <begin position="29"/>
        <end position="242"/>
    </location>
</feature>
<dbReference type="Pfam" id="PF12697">
    <property type="entry name" value="Abhydrolase_6"/>
    <property type="match status" value="1"/>
</dbReference>
<dbReference type="InterPro" id="IPR029058">
    <property type="entry name" value="AB_hydrolase_fold"/>
</dbReference>
<evidence type="ECO:0000259" key="2">
    <source>
        <dbReference type="Pfam" id="PF12697"/>
    </source>
</evidence>
<evidence type="ECO:0000313" key="4">
    <source>
        <dbReference type="Proteomes" id="UP000276417"/>
    </source>
</evidence>
<dbReference type="OrthoDB" id="64996at2"/>
<feature type="chain" id="PRO_5018227630" evidence="1">
    <location>
        <begin position="21"/>
        <end position="254"/>
    </location>
</feature>
<dbReference type="EMBL" id="CP034184">
    <property type="protein sequence ID" value="AZI44395.1"/>
    <property type="molecule type" value="Genomic_DNA"/>
</dbReference>
<dbReference type="PANTHER" id="PTHR37017:SF11">
    <property type="entry name" value="ESTERASE_LIPASE_THIOESTERASE DOMAIN-CONTAINING PROTEIN"/>
    <property type="match status" value="1"/>
</dbReference>
<dbReference type="KEGG" id="dph:EHF33_16085"/>
<proteinExistence type="predicted"/>
<dbReference type="SUPFAM" id="SSF53474">
    <property type="entry name" value="alpha/beta-Hydrolases"/>
    <property type="match status" value="1"/>
</dbReference>
<sequence>MNRSRFAALALSALLSSALAAPAGAVKNVVLVHGAYADGSGWAGVYRILSADGYTVTVVQNPLTSLEDDVAAVNRALARQDGPVVLVGHSYGGAVITQAGVDPKVVGLVYIAAFQPDVGESALQWAVSEPPAPENGTLPPDASGYSYYDVAKFHVGFATGLSDEQSAFMAASQIPVAAKALGTPLTQAAWNSKPSWGVVPMDDKSINPSIQRKMYARSKTDVTELPGGHTIYIAQSQAVADVIERAAQQLSQGK</sequence>
<evidence type="ECO:0000256" key="1">
    <source>
        <dbReference type="SAM" id="SignalP"/>
    </source>
</evidence>
<dbReference type="RefSeq" id="WP_124873988.1">
    <property type="nucleotide sequence ID" value="NZ_CP034184.1"/>
</dbReference>
<keyword evidence="3" id="KW-0378">Hydrolase</keyword>
<reference evidence="3 4" key="1">
    <citation type="submission" date="2018-11" db="EMBL/GenBank/DDBJ databases">
        <title>Deinococcus shelandsis sp. nov., isolated from South Shetland Islands soil of Antarctica.</title>
        <authorList>
            <person name="Tian J."/>
        </authorList>
    </citation>
    <scope>NUCLEOTIDE SEQUENCE [LARGE SCALE GENOMIC DNA]</scope>
    <source>
        <strain evidence="3 4">S14-83T</strain>
    </source>
</reference>
<dbReference type="GO" id="GO:0016787">
    <property type="term" value="F:hydrolase activity"/>
    <property type="evidence" value="ECO:0007669"/>
    <property type="project" value="UniProtKB-KW"/>
</dbReference>
<organism evidence="3 4">
    <name type="scientific">Deinococcus psychrotolerans</name>
    <dbReference type="NCBI Taxonomy" id="2489213"/>
    <lineage>
        <taxon>Bacteria</taxon>
        <taxon>Thermotogati</taxon>
        <taxon>Deinococcota</taxon>
        <taxon>Deinococci</taxon>
        <taxon>Deinococcales</taxon>
        <taxon>Deinococcaceae</taxon>
        <taxon>Deinococcus</taxon>
    </lineage>
</organism>
<accession>A0A3G8YHE4</accession>
<dbReference type="PANTHER" id="PTHR37017">
    <property type="entry name" value="AB HYDROLASE-1 DOMAIN-CONTAINING PROTEIN-RELATED"/>
    <property type="match status" value="1"/>
</dbReference>
<evidence type="ECO:0000313" key="3">
    <source>
        <dbReference type="EMBL" id="AZI44395.1"/>
    </source>
</evidence>
<feature type="signal peptide" evidence="1">
    <location>
        <begin position="1"/>
        <end position="20"/>
    </location>
</feature>
<name>A0A3G8YHE4_9DEIO</name>
<keyword evidence="4" id="KW-1185">Reference proteome</keyword>
<protein>
    <submittedName>
        <fullName evidence="3">Alpha/beta hydrolase</fullName>
    </submittedName>
</protein>